<dbReference type="EMBL" id="CP013987">
    <property type="protein sequence ID" value="ALZ84182.1"/>
    <property type="molecule type" value="Genomic_DNA"/>
</dbReference>
<reference evidence="2 3" key="1">
    <citation type="submission" date="2016-01" db="EMBL/GenBank/DDBJ databases">
        <title>Annotation of Pseudomonas oryzihabitans USDA-ARS-USMARC-56511.</title>
        <authorList>
            <person name="Harhay G.P."/>
            <person name="Harhay D.M."/>
            <person name="Smith T.P.L."/>
            <person name="Bono J.L."/>
            <person name="Heaton M.P."/>
            <person name="Clawson M.L."/>
            <person name="Chitko-Mckown C.G."/>
            <person name="Capik S.F."/>
            <person name="DeDonder K.D."/>
            <person name="Apley M.D."/>
            <person name="Lubbers B.V."/>
            <person name="White B.J."/>
            <person name="Larson R.L."/>
        </authorList>
    </citation>
    <scope>NUCLEOTIDE SEQUENCE [LARGE SCALE GENOMIC DNA]</scope>
    <source>
        <strain evidence="2 3">USDA-ARS-USMARC-56511</strain>
    </source>
</reference>
<proteinExistence type="predicted"/>
<feature type="region of interest" description="Disordered" evidence="1">
    <location>
        <begin position="1"/>
        <end position="26"/>
    </location>
</feature>
<organism evidence="2 3">
    <name type="scientific">Pseudomonas oryzihabitans</name>
    <dbReference type="NCBI Taxonomy" id="47885"/>
    <lineage>
        <taxon>Bacteria</taxon>
        <taxon>Pseudomonadati</taxon>
        <taxon>Pseudomonadota</taxon>
        <taxon>Gammaproteobacteria</taxon>
        <taxon>Pseudomonadales</taxon>
        <taxon>Pseudomonadaceae</taxon>
        <taxon>Pseudomonas</taxon>
    </lineage>
</organism>
<protein>
    <submittedName>
        <fullName evidence="2">Uncharacterized protein</fullName>
    </submittedName>
</protein>
<dbReference type="RefSeq" id="WP_059314389.1">
    <property type="nucleotide sequence ID" value="NZ_CP013987.1"/>
</dbReference>
<dbReference type="AlphaFoldDB" id="A0A0U4W2X1"/>
<sequence length="74" mass="8303">MSKWKIAYSNSDGNTSVVSTEAEQKPDMERVAQIVRDDALEEYDDSEVPRDYDEPTVALLERHGITITGITEEG</sequence>
<dbReference type="KEGG" id="por:APT59_08140"/>
<evidence type="ECO:0000313" key="3">
    <source>
        <dbReference type="Proteomes" id="UP000064137"/>
    </source>
</evidence>
<accession>A0A0U4W2X1</accession>
<evidence type="ECO:0000313" key="2">
    <source>
        <dbReference type="EMBL" id="ALZ84182.1"/>
    </source>
</evidence>
<feature type="compositionally biased region" description="Polar residues" evidence="1">
    <location>
        <begin position="8"/>
        <end position="21"/>
    </location>
</feature>
<dbReference type="OrthoDB" id="6984266at2"/>
<dbReference type="Proteomes" id="UP000064137">
    <property type="component" value="Chromosome"/>
</dbReference>
<name>A0A0U4W2X1_9PSED</name>
<evidence type="ECO:0000256" key="1">
    <source>
        <dbReference type="SAM" id="MobiDB-lite"/>
    </source>
</evidence>
<gene>
    <name evidence="2" type="ORF">APT59_08140</name>
</gene>